<dbReference type="RefSeq" id="WP_305516671.1">
    <property type="nucleotide sequence ID" value="NZ_JAUPEV010000003.1"/>
</dbReference>
<dbReference type="InterPro" id="IPR034660">
    <property type="entry name" value="DinB/YfiT-like"/>
</dbReference>
<evidence type="ECO:0000313" key="4">
    <source>
        <dbReference type="EMBL" id="MDO7252826.1"/>
    </source>
</evidence>
<evidence type="ECO:0000256" key="1">
    <source>
        <dbReference type="ARBA" id="ARBA00008635"/>
    </source>
</evidence>
<keyword evidence="2 3" id="KW-0479">Metal-binding</keyword>
<dbReference type="Gene3D" id="1.20.120.450">
    <property type="entry name" value="dinb family like domain"/>
    <property type="match status" value="1"/>
</dbReference>
<dbReference type="SUPFAM" id="SSF109854">
    <property type="entry name" value="DinB/YfiT-like putative metalloenzymes"/>
    <property type="match status" value="1"/>
</dbReference>
<feature type="binding site" evidence="3">
    <location>
        <position position="142"/>
    </location>
    <ligand>
        <name>a divalent metal cation</name>
        <dbReference type="ChEBI" id="CHEBI:60240"/>
    </ligand>
</feature>
<organism evidence="5 6">
    <name type="scientific">Helicobacter cappadocius</name>
    <dbReference type="NCBI Taxonomy" id="3063998"/>
    <lineage>
        <taxon>Bacteria</taxon>
        <taxon>Pseudomonadati</taxon>
        <taxon>Campylobacterota</taxon>
        <taxon>Epsilonproteobacteria</taxon>
        <taxon>Campylobacterales</taxon>
        <taxon>Helicobacteraceae</taxon>
        <taxon>Helicobacter</taxon>
    </lineage>
</organism>
<evidence type="ECO:0000256" key="2">
    <source>
        <dbReference type="ARBA" id="ARBA00022723"/>
    </source>
</evidence>
<reference evidence="5 7" key="1">
    <citation type="submission" date="2023-07" db="EMBL/GenBank/DDBJ databases">
        <title>Unpublished Manusciprt.</title>
        <authorList>
            <person name="Aydin F."/>
            <person name="Tarhane S."/>
            <person name="Saticioglu I.B."/>
            <person name="Karakaya E."/>
            <person name="Abay S."/>
            <person name="Guran O."/>
            <person name="Bozkurt E."/>
            <person name="Uzum N."/>
            <person name="Olgun K."/>
            <person name="Jablonski D."/>
        </authorList>
    </citation>
    <scope>NUCLEOTIDE SEQUENCE</scope>
    <source>
        <strain evidence="7">faydin-H75</strain>
        <strain evidence="5">Faydin-H76</strain>
    </source>
</reference>
<evidence type="ECO:0000313" key="6">
    <source>
        <dbReference type="Proteomes" id="UP001177258"/>
    </source>
</evidence>
<dbReference type="Pfam" id="PF05163">
    <property type="entry name" value="DinB"/>
    <property type="match status" value="1"/>
</dbReference>
<dbReference type="AlphaFoldDB" id="A0AA90PKP9"/>
<dbReference type="GO" id="GO:0046872">
    <property type="term" value="F:metal ion binding"/>
    <property type="evidence" value="ECO:0007669"/>
    <property type="project" value="UniProtKB-KW"/>
</dbReference>
<sequence length="165" mass="19076">MKEIMKLEMKYNKVSNEKMMECLKKCGKEIFEKDMGLYFKSIAGLFEHTLTLGAHICGRYSSKELDGSAIVSIIDSNMQLKPEYKTMEKMFEYRTKIDDFMIALIEKESDFTQIETLEFPGITFQKPTYQILLSVLTHDIHHRGQISAALDILKIENDFNGMLAI</sequence>
<dbReference type="EMBL" id="JAUPEV010000003">
    <property type="protein sequence ID" value="MDO7252826.1"/>
    <property type="molecule type" value="Genomic_DNA"/>
</dbReference>
<dbReference type="Proteomes" id="UP001240777">
    <property type="component" value="Unassembled WGS sequence"/>
</dbReference>
<dbReference type="EMBL" id="JAUYZK010000004">
    <property type="protein sequence ID" value="MDP2538869.1"/>
    <property type="molecule type" value="Genomic_DNA"/>
</dbReference>
<accession>A0AA90PKP9</accession>
<keyword evidence="7" id="KW-1185">Reference proteome</keyword>
<protein>
    <submittedName>
        <fullName evidence="5">DinB family protein</fullName>
    </submittedName>
</protein>
<proteinExistence type="inferred from homology"/>
<comment type="caution">
    <text evidence="5">The sequence shown here is derived from an EMBL/GenBank/DDBJ whole genome shotgun (WGS) entry which is preliminary data.</text>
</comment>
<dbReference type="PANTHER" id="PTHR37302:SF3">
    <property type="entry name" value="DAMAGE-INDUCIBLE PROTEIN DINB"/>
    <property type="match status" value="1"/>
</dbReference>
<feature type="binding site" evidence="3">
    <location>
        <position position="48"/>
    </location>
    <ligand>
        <name>a divalent metal cation</name>
        <dbReference type="ChEBI" id="CHEBI:60240"/>
    </ligand>
</feature>
<dbReference type="PANTHER" id="PTHR37302">
    <property type="entry name" value="SLR1116 PROTEIN"/>
    <property type="match status" value="1"/>
</dbReference>
<gene>
    <name evidence="4" type="ORF">Q5I04_02720</name>
    <name evidence="5" type="ORF">Q5I06_03650</name>
</gene>
<evidence type="ECO:0000313" key="7">
    <source>
        <dbReference type="Proteomes" id="UP001240777"/>
    </source>
</evidence>
<name>A0AA90PKP9_9HELI</name>
<dbReference type="InterPro" id="IPR007837">
    <property type="entry name" value="DinB"/>
</dbReference>
<evidence type="ECO:0000256" key="3">
    <source>
        <dbReference type="PIRSR" id="PIRSR607837-1"/>
    </source>
</evidence>
<comment type="similarity">
    <text evidence="1">Belongs to the DinB family.</text>
</comment>
<dbReference type="Proteomes" id="UP001177258">
    <property type="component" value="Unassembled WGS sequence"/>
</dbReference>
<feature type="binding site" evidence="3">
    <location>
        <position position="138"/>
    </location>
    <ligand>
        <name>a divalent metal cation</name>
        <dbReference type="ChEBI" id="CHEBI:60240"/>
    </ligand>
</feature>
<reference evidence="4" key="2">
    <citation type="submission" date="2023-07" db="EMBL/GenBank/DDBJ databases">
        <authorList>
            <person name="Aydin F."/>
            <person name="Tarhane S."/>
            <person name="Saticioglu I.B."/>
            <person name="Karakaya E."/>
            <person name="Abay S."/>
            <person name="Guran O."/>
            <person name="Bozkurt E."/>
            <person name="Uzum N."/>
            <person name="Olgun K."/>
            <person name="Jablonski D."/>
        </authorList>
    </citation>
    <scope>NUCLEOTIDE SEQUENCE</scope>
    <source>
        <strain evidence="4">Faydin-H75</strain>
    </source>
</reference>
<reference evidence="4 6" key="3">
    <citation type="journal article" date="2024" name="Syst. Appl. Microbiol.">
        <title>Helicobacter cappadocius sp. nov., from lizards: The first psychrotrophic Helicobacter species.</title>
        <authorList>
            <person name="Aydin F."/>
            <person name="Tarhane S."/>
            <person name="Karakaya E."/>
            <person name="Abay S."/>
            <person name="Kayman T."/>
            <person name="Guran O."/>
            <person name="Bozkurt E."/>
            <person name="Uzum N."/>
            <person name="Avci A."/>
            <person name="Olgun K."/>
            <person name="Jablonski D."/>
            <person name="Guran C."/>
            <person name="Burcin Saticioglu I."/>
        </authorList>
    </citation>
    <scope>NUCLEOTIDE SEQUENCE [LARGE SCALE GENOMIC DNA]</scope>
    <source>
        <strain evidence="4">Faydin-H75</strain>
        <strain evidence="6">faydin-H76</strain>
    </source>
</reference>
<evidence type="ECO:0000313" key="5">
    <source>
        <dbReference type="EMBL" id="MDP2538869.1"/>
    </source>
</evidence>